<protein>
    <submittedName>
        <fullName evidence="6">Colicin V production protein CvpA</fullName>
    </submittedName>
</protein>
<dbReference type="PANTHER" id="PTHR37306:SF1">
    <property type="entry name" value="COLICIN V PRODUCTION PROTEIN"/>
    <property type="match status" value="1"/>
</dbReference>
<evidence type="ECO:0000256" key="1">
    <source>
        <dbReference type="ARBA" id="ARBA00004141"/>
    </source>
</evidence>
<feature type="transmembrane region" description="Helical" evidence="5">
    <location>
        <begin position="63"/>
        <end position="81"/>
    </location>
</feature>
<dbReference type="EMBL" id="BGZN01000098">
    <property type="protein sequence ID" value="GBR74877.1"/>
    <property type="molecule type" value="Genomic_DNA"/>
</dbReference>
<dbReference type="GO" id="GO:0009403">
    <property type="term" value="P:toxin biosynthetic process"/>
    <property type="evidence" value="ECO:0007669"/>
    <property type="project" value="InterPro"/>
</dbReference>
<feature type="transmembrane region" description="Helical" evidence="5">
    <location>
        <begin position="29"/>
        <end position="51"/>
    </location>
</feature>
<feature type="transmembrane region" description="Helical" evidence="5">
    <location>
        <begin position="102"/>
        <end position="124"/>
    </location>
</feature>
<comment type="subcellular location">
    <subcellularLocation>
        <location evidence="1">Membrane</location>
        <topology evidence="1">Multi-pass membrane protein</topology>
    </subcellularLocation>
</comment>
<dbReference type="Proteomes" id="UP000269352">
    <property type="component" value="Unassembled WGS sequence"/>
</dbReference>
<dbReference type="InterPro" id="IPR003825">
    <property type="entry name" value="Colicin-V_CvpA"/>
</dbReference>
<comment type="caution">
    <text evidence="6">The sequence shown here is derived from an EMBL/GenBank/DDBJ whole genome shotgun (WGS) entry which is preliminary data.</text>
</comment>
<evidence type="ECO:0000256" key="2">
    <source>
        <dbReference type="ARBA" id="ARBA00022692"/>
    </source>
</evidence>
<evidence type="ECO:0000313" key="6">
    <source>
        <dbReference type="EMBL" id="GBR74877.1"/>
    </source>
</evidence>
<keyword evidence="7" id="KW-1185">Reference proteome</keyword>
<organism evidence="6 7">
    <name type="scientific">Termititenax aidoneus</name>
    <dbReference type="NCBI Taxonomy" id="2218524"/>
    <lineage>
        <taxon>Bacteria</taxon>
        <taxon>Bacillati</taxon>
        <taxon>Candidatus Margulisiibacteriota</taxon>
        <taxon>Candidatus Termititenacia</taxon>
        <taxon>Candidatus Termititenacales</taxon>
        <taxon>Candidatus Termititenacaceae</taxon>
        <taxon>Candidatus Termititenax</taxon>
    </lineage>
</organism>
<accession>A0A388TD79</accession>
<evidence type="ECO:0000256" key="4">
    <source>
        <dbReference type="ARBA" id="ARBA00023136"/>
    </source>
</evidence>
<evidence type="ECO:0000256" key="5">
    <source>
        <dbReference type="SAM" id="Phobius"/>
    </source>
</evidence>
<evidence type="ECO:0000256" key="3">
    <source>
        <dbReference type="ARBA" id="ARBA00022989"/>
    </source>
</evidence>
<sequence>MHFNWLDGLLTIILAVNMLYGLRRGLLRTFFGALGALLGLFFCIFGSPATAELLQAFKISGTAAYITALILIFIIVYFLINEIGRHLQAIIKNTALQTLDQVCGLFGGFGKGIMYALLLIFPLWNNIFFSPTMTKTLMESTLVNKGWPLVRFSEPLIQDLFHHASRNWQKYHSSLPKRGMIAPPPNLLETISAPPSLLPEYKSLIYY</sequence>
<keyword evidence="2 5" id="KW-0812">Transmembrane</keyword>
<dbReference type="PANTHER" id="PTHR37306">
    <property type="entry name" value="COLICIN V PRODUCTION PROTEIN"/>
    <property type="match status" value="1"/>
</dbReference>
<gene>
    <name evidence="6" type="ORF">NO1_1973</name>
</gene>
<dbReference type="GO" id="GO:0016020">
    <property type="term" value="C:membrane"/>
    <property type="evidence" value="ECO:0007669"/>
    <property type="project" value="UniProtKB-SubCell"/>
</dbReference>
<reference evidence="6 7" key="1">
    <citation type="journal article" date="2019" name="ISME J.">
        <title>Genome analyses of uncultured TG2/ZB3 bacteria in 'Margulisbacteria' specifically attached to ectosymbiotic spirochetes of protists in the termite gut.</title>
        <authorList>
            <person name="Utami Y.D."/>
            <person name="Kuwahara H."/>
            <person name="Igai K."/>
            <person name="Murakami T."/>
            <person name="Sugaya K."/>
            <person name="Morikawa T."/>
            <person name="Nagura Y."/>
            <person name="Yuki M."/>
            <person name="Deevong P."/>
            <person name="Inoue T."/>
            <person name="Kihara K."/>
            <person name="Lo N."/>
            <person name="Yamada A."/>
            <person name="Ohkuma M."/>
            <person name="Hongoh Y."/>
        </authorList>
    </citation>
    <scope>NUCLEOTIDE SEQUENCE [LARGE SCALE GENOMIC DNA]</scope>
    <source>
        <strain evidence="6">NkOx7-01</strain>
    </source>
</reference>
<dbReference type="Pfam" id="PF02674">
    <property type="entry name" value="Colicin_V"/>
    <property type="match status" value="1"/>
</dbReference>
<name>A0A388TD79_TERA1</name>
<keyword evidence="4 5" id="KW-0472">Membrane</keyword>
<proteinExistence type="predicted"/>
<feature type="transmembrane region" description="Helical" evidence="5">
    <location>
        <begin position="6"/>
        <end position="22"/>
    </location>
</feature>
<keyword evidence="3 5" id="KW-1133">Transmembrane helix</keyword>
<dbReference type="AlphaFoldDB" id="A0A388TD79"/>
<evidence type="ECO:0000313" key="7">
    <source>
        <dbReference type="Proteomes" id="UP000269352"/>
    </source>
</evidence>